<keyword evidence="2" id="KW-1185">Reference proteome</keyword>
<comment type="caution">
    <text evidence="1">The sequence shown here is derived from an EMBL/GenBank/DDBJ whole genome shotgun (WGS) entry which is preliminary data.</text>
</comment>
<dbReference type="Proteomes" id="UP000299102">
    <property type="component" value="Unassembled WGS sequence"/>
</dbReference>
<sequence length="99" mass="11604">MPPTGTRNPKEVTNVLPASWDKRSGLAWGWALPQYHIAAYLGERVVNVDFKRRHSAVVRRADANWPFPRYRRRRRQGTTENNGYSFFKGVRIEAEHFSF</sequence>
<proteinExistence type="predicted"/>
<dbReference type="AlphaFoldDB" id="A0A4C1WMV1"/>
<organism evidence="1 2">
    <name type="scientific">Eumeta variegata</name>
    <name type="common">Bagworm moth</name>
    <name type="synonym">Eumeta japonica</name>
    <dbReference type="NCBI Taxonomy" id="151549"/>
    <lineage>
        <taxon>Eukaryota</taxon>
        <taxon>Metazoa</taxon>
        <taxon>Ecdysozoa</taxon>
        <taxon>Arthropoda</taxon>
        <taxon>Hexapoda</taxon>
        <taxon>Insecta</taxon>
        <taxon>Pterygota</taxon>
        <taxon>Neoptera</taxon>
        <taxon>Endopterygota</taxon>
        <taxon>Lepidoptera</taxon>
        <taxon>Glossata</taxon>
        <taxon>Ditrysia</taxon>
        <taxon>Tineoidea</taxon>
        <taxon>Psychidae</taxon>
        <taxon>Oiketicinae</taxon>
        <taxon>Eumeta</taxon>
    </lineage>
</organism>
<name>A0A4C1WMV1_EUMVA</name>
<protein>
    <submittedName>
        <fullName evidence="1">Uncharacterized protein</fullName>
    </submittedName>
</protein>
<accession>A0A4C1WMV1</accession>
<evidence type="ECO:0000313" key="2">
    <source>
        <dbReference type="Proteomes" id="UP000299102"/>
    </source>
</evidence>
<reference evidence="1 2" key="1">
    <citation type="journal article" date="2019" name="Commun. Biol.">
        <title>The bagworm genome reveals a unique fibroin gene that provides high tensile strength.</title>
        <authorList>
            <person name="Kono N."/>
            <person name="Nakamura H."/>
            <person name="Ohtoshi R."/>
            <person name="Tomita M."/>
            <person name="Numata K."/>
            <person name="Arakawa K."/>
        </authorList>
    </citation>
    <scope>NUCLEOTIDE SEQUENCE [LARGE SCALE GENOMIC DNA]</scope>
</reference>
<evidence type="ECO:0000313" key="1">
    <source>
        <dbReference type="EMBL" id="GBP51629.1"/>
    </source>
</evidence>
<gene>
    <name evidence="1" type="ORF">EVAR_96225_1</name>
</gene>
<dbReference type="EMBL" id="BGZK01000585">
    <property type="protein sequence ID" value="GBP51629.1"/>
    <property type="molecule type" value="Genomic_DNA"/>
</dbReference>